<accession>A0A5M8QEU6</accession>
<reference evidence="4 6" key="3">
    <citation type="submission" date="2024-08" db="EMBL/GenBank/DDBJ databases">
        <authorList>
            <person name="Wei W."/>
        </authorList>
    </citation>
    <scope>NUCLEOTIDE SEQUENCE [LARGE SCALE GENOMIC DNA]</scope>
    <source>
        <strain evidence="4 6">XU2</strain>
    </source>
</reference>
<reference evidence="3 5" key="1">
    <citation type="submission" date="2019-07" db="EMBL/GenBank/DDBJ databases">
        <authorList>
            <person name="Qu J.-H."/>
        </authorList>
    </citation>
    <scope>NUCLEOTIDE SEQUENCE [LARGE SCALE GENOMIC DNA]</scope>
    <source>
        <strain evidence="3 5">MDT1-10-3</strain>
    </source>
</reference>
<organism evidence="3 5">
    <name type="scientific">Rufibacter glacialis</name>
    <dbReference type="NCBI Taxonomy" id="1259555"/>
    <lineage>
        <taxon>Bacteria</taxon>
        <taxon>Pseudomonadati</taxon>
        <taxon>Bacteroidota</taxon>
        <taxon>Cytophagia</taxon>
        <taxon>Cytophagales</taxon>
        <taxon>Hymenobacteraceae</taxon>
        <taxon>Rufibacter</taxon>
    </lineage>
</organism>
<proteinExistence type="predicted"/>
<dbReference type="GO" id="GO:0030655">
    <property type="term" value="P:beta-lactam antibiotic catabolic process"/>
    <property type="evidence" value="ECO:0007669"/>
    <property type="project" value="InterPro"/>
</dbReference>
<feature type="signal peptide" evidence="1">
    <location>
        <begin position="1"/>
        <end position="20"/>
    </location>
</feature>
<sequence length="418" mass="48478">MKLLLPLLLLLLACPSMTNAQTKTDKWLAQLLQKNPEKFGKLLQHPEKYEIQIIYTQIDRDKNNKPSFKTFQYQVNPQQYFNPASTVKLPATLMALEKLNTLQVPGLTKETTMLTDSAYQGQTKVLADPTSATGFPSVAHYIKKILVTSDNDAYNRLYEFIGQEPLNEGLKAKGYSSIRLPIRLTTFLPIELDRYTNPVRFLENGRVLYQQGLVKSSKDYKNPTPILKGIGNYTNDDKLVMEPRDFAYSNTFALDDQHLMLRAVLFPESVPEQHRFRLTQEDYRFLYQYLSQLPRETSHPAYAEKEYPDAFVKYLLFGGPTRKERIPANIRIFNKIGQSFGYLTDNAYIVDFDTKIEFLLSATVHVNEDQIYNDGKYEYDSIGFPFLRDLGQVIYDHELKRKRKHVPNLSTFQLQYDK</sequence>
<gene>
    <name evidence="4" type="ORF">ACD591_04235</name>
    <name evidence="3" type="ORF">FOE74_10300</name>
</gene>
<keyword evidence="3" id="KW-0378">Hydrolase</keyword>
<dbReference type="EMBL" id="JBGOGF010000002">
    <property type="protein sequence ID" value="MFA1770488.1"/>
    <property type="molecule type" value="Genomic_DNA"/>
</dbReference>
<keyword evidence="1" id="KW-0732">Signal</keyword>
<evidence type="ECO:0000313" key="6">
    <source>
        <dbReference type="Proteomes" id="UP001570846"/>
    </source>
</evidence>
<feature type="chain" id="PRO_5024439351" evidence="1">
    <location>
        <begin position="21"/>
        <end position="418"/>
    </location>
</feature>
<dbReference type="RefSeq" id="WP_149098510.1">
    <property type="nucleotide sequence ID" value="NZ_BMMG01000003.1"/>
</dbReference>
<dbReference type="OrthoDB" id="1884322at2"/>
<dbReference type="EMBL" id="VKKZ01000020">
    <property type="protein sequence ID" value="KAA6434567.1"/>
    <property type="molecule type" value="Genomic_DNA"/>
</dbReference>
<evidence type="ECO:0000259" key="2">
    <source>
        <dbReference type="Pfam" id="PF13354"/>
    </source>
</evidence>
<protein>
    <submittedName>
        <fullName evidence="3">Serine hydrolase</fullName>
    </submittedName>
</protein>
<dbReference type="Proteomes" id="UP001570846">
    <property type="component" value="Unassembled WGS sequence"/>
</dbReference>
<dbReference type="Pfam" id="PF13354">
    <property type="entry name" value="Beta-lactamase2"/>
    <property type="match status" value="1"/>
</dbReference>
<reference evidence="3 5" key="2">
    <citation type="submission" date="2019-09" db="EMBL/GenBank/DDBJ databases">
        <title>A bacterium isolated from glacier soil.</title>
        <authorList>
            <person name="Liu Q."/>
        </authorList>
    </citation>
    <scope>NUCLEOTIDE SEQUENCE [LARGE SCALE GENOMIC DNA]</scope>
    <source>
        <strain evidence="3 5">MDT1-10-3</strain>
    </source>
</reference>
<feature type="domain" description="Beta-lactamase class A catalytic" evidence="2">
    <location>
        <begin position="72"/>
        <end position="350"/>
    </location>
</feature>
<dbReference type="AlphaFoldDB" id="A0A5M8QEU6"/>
<dbReference type="InterPro" id="IPR012338">
    <property type="entry name" value="Beta-lactam/transpept-like"/>
</dbReference>
<name>A0A5M8QEU6_9BACT</name>
<evidence type="ECO:0000313" key="3">
    <source>
        <dbReference type="EMBL" id="KAA6434567.1"/>
    </source>
</evidence>
<keyword evidence="6" id="KW-1185">Reference proteome</keyword>
<comment type="caution">
    <text evidence="3">The sequence shown here is derived from an EMBL/GenBank/DDBJ whole genome shotgun (WGS) entry which is preliminary data.</text>
</comment>
<dbReference type="Gene3D" id="3.40.710.10">
    <property type="entry name" value="DD-peptidase/beta-lactamase superfamily"/>
    <property type="match status" value="1"/>
</dbReference>
<dbReference type="GO" id="GO:0008800">
    <property type="term" value="F:beta-lactamase activity"/>
    <property type="evidence" value="ECO:0007669"/>
    <property type="project" value="InterPro"/>
</dbReference>
<dbReference type="InterPro" id="IPR045155">
    <property type="entry name" value="Beta-lactam_cat"/>
</dbReference>
<evidence type="ECO:0000256" key="1">
    <source>
        <dbReference type="SAM" id="SignalP"/>
    </source>
</evidence>
<evidence type="ECO:0000313" key="5">
    <source>
        <dbReference type="Proteomes" id="UP000323866"/>
    </source>
</evidence>
<dbReference type="SUPFAM" id="SSF56601">
    <property type="entry name" value="beta-lactamase/transpeptidase-like"/>
    <property type="match status" value="1"/>
</dbReference>
<dbReference type="Proteomes" id="UP000323866">
    <property type="component" value="Unassembled WGS sequence"/>
</dbReference>
<evidence type="ECO:0000313" key="4">
    <source>
        <dbReference type="EMBL" id="MFA1770488.1"/>
    </source>
</evidence>